<protein>
    <submittedName>
        <fullName evidence="1">Uncharacterized protein</fullName>
    </submittedName>
</protein>
<organism evidence="1">
    <name type="scientific">Candidatus Methanophagaceae archaeon ANME-1 ERB6</name>
    <dbReference type="NCBI Taxonomy" id="2759912"/>
    <lineage>
        <taxon>Archaea</taxon>
        <taxon>Methanobacteriati</taxon>
        <taxon>Methanobacteriota</taxon>
        <taxon>Stenosarchaea group</taxon>
        <taxon>Methanomicrobia</taxon>
        <taxon>Candidatus Methanophagales</taxon>
        <taxon>Candidatus Methanophagaceae</taxon>
    </lineage>
</organism>
<dbReference type="AlphaFoldDB" id="A0A7G9Z0B2"/>
<name>A0A7G9Z0B2_9EURY</name>
<sequence length="44" mass="5255">MKLAEKSLSGFFEDEPDIYRIEDLGDRDKVNYFNHIFSINPSFR</sequence>
<gene>
    <name evidence="1" type="ORF">DJFKIEJF_00060</name>
</gene>
<reference evidence="1" key="1">
    <citation type="submission" date="2020-06" db="EMBL/GenBank/DDBJ databases">
        <title>Unique genomic features of the anaerobic methanotrophic archaea.</title>
        <authorList>
            <person name="Chadwick G.L."/>
            <person name="Skennerton C.T."/>
            <person name="Laso-Perez R."/>
            <person name="Leu A.O."/>
            <person name="Speth D.R."/>
            <person name="Yu H."/>
            <person name="Morgan-Lang C."/>
            <person name="Hatzenpichler R."/>
            <person name="Goudeau D."/>
            <person name="Malmstrom R."/>
            <person name="Brazelton W.J."/>
            <person name="Woyke T."/>
            <person name="Hallam S.J."/>
            <person name="Tyson G.W."/>
            <person name="Wegener G."/>
            <person name="Boetius A."/>
            <person name="Orphan V."/>
        </authorList>
    </citation>
    <scope>NUCLEOTIDE SEQUENCE</scope>
</reference>
<accession>A0A7G9Z0B2</accession>
<dbReference type="EMBL" id="MT631548">
    <property type="protein sequence ID" value="QNO53696.1"/>
    <property type="molecule type" value="Genomic_DNA"/>
</dbReference>
<proteinExistence type="predicted"/>
<evidence type="ECO:0000313" key="1">
    <source>
        <dbReference type="EMBL" id="QNO53696.1"/>
    </source>
</evidence>